<protein>
    <submittedName>
        <fullName evidence="5">Putative zinc finger protein (inferred by orthology to a C. elegans protein)</fullName>
    </submittedName>
</protein>
<dbReference type="WBParaSite" id="NBR_0000220501-mRNA-1">
    <property type="protein sequence ID" value="NBR_0000220501-mRNA-1"/>
    <property type="gene ID" value="NBR_0000220501"/>
</dbReference>
<name>A0A0N4XI53_NIPBR</name>
<reference evidence="5" key="1">
    <citation type="submission" date="2017-02" db="UniProtKB">
        <authorList>
            <consortium name="WormBaseParasite"/>
        </authorList>
    </citation>
    <scope>IDENTIFICATION</scope>
</reference>
<organism evidence="5">
    <name type="scientific">Nippostrongylus brasiliensis</name>
    <name type="common">Rat hookworm</name>
    <dbReference type="NCBI Taxonomy" id="27835"/>
    <lineage>
        <taxon>Eukaryota</taxon>
        <taxon>Metazoa</taxon>
        <taxon>Ecdysozoa</taxon>
        <taxon>Nematoda</taxon>
        <taxon>Chromadorea</taxon>
        <taxon>Rhabditida</taxon>
        <taxon>Rhabditina</taxon>
        <taxon>Rhabditomorpha</taxon>
        <taxon>Strongyloidea</taxon>
        <taxon>Heligmosomidae</taxon>
        <taxon>Nippostrongylus</taxon>
    </lineage>
</organism>
<reference evidence="3 4" key="2">
    <citation type="submission" date="2018-11" db="EMBL/GenBank/DDBJ databases">
        <authorList>
            <consortium name="Pathogen Informatics"/>
        </authorList>
    </citation>
    <scope>NUCLEOTIDE SEQUENCE [LARGE SCALE GENOMIC DNA]</scope>
</reference>
<dbReference type="PROSITE" id="PS50157">
    <property type="entry name" value="ZINC_FINGER_C2H2_2"/>
    <property type="match status" value="1"/>
</dbReference>
<dbReference type="Proteomes" id="UP000271162">
    <property type="component" value="Unassembled WGS sequence"/>
</dbReference>
<dbReference type="STRING" id="27835.A0A0N4XI53"/>
<proteinExistence type="predicted"/>
<evidence type="ECO:0000259" key="2">
    <source>
        <dbReference type="PROSITE" id="PS50157"/>
    </source>
</evidence>
<evidence type="ECO:0000256" key="1">
    <source>
        <dbReference type="PROSITE-ProRule" id="PRU00042"/>
    </source>
</evidence>
<evidence type="ECO:0000313" key="3">
    <source>
        <dbReference type="EMBL" id="VDL65795.1"/>
    </source>
</evidence>
<dbReference type="InterPro" id="IPR013087">
    <property type="entry name" value="Znf_C2H2_type"/>
</dbReference>
<gene>
    <name evidence="3" type="ORF">NBR_LOCUS2206</name>
</gene>
<dbReference type="AlphaFoldDB" id="A0A0N4XI53"/>
<dbReference type="GO" id="GO:0008270">
    <property type="term" value="F:zinc ion binding"/>
    <property type="evidence" value="ECO:0007669"/>
    <property type="project" value="UniProtKB-KW"/>
</dbReference>
<accession>A0A0N4XI53</accession>
<evidence type="ECO:0000313" key="4">
    <source>
        <dbReference type="Proteomes" id="UP000271162"/>
    </source>
</evidence>
<evidence type="ECO:0000313" key="5">
    <source>
        <dbReference type="WBParaSite" id="NBR_0000220501-mRNA-1"/>
    </source>
</evidence>
<keyword evidence="1" id="KW-0479">Metal-binding</keyword>
<keyword evidence="1" id="KW-0862">Zinc</keyword>
<feature type="domain" description="C2H2-type" evidence="2">
    <location>
        <begin position="151"/>
        <end position="179"/>
    </location>
</feature>
<keyword evidence="1" id="KW-0863">Zinc-finger</keyword>
<keyword evidence="4" id="KW-1185">Reference proteome</keyword>
<dbReference type="EMBL" id="UYSL01002355">
    <property type="protein sequence ID" value="VDL65795.1"/>
    <property type="molecule type" value="Genomic_DNA"/>
</dbReference>
<sequence>MSEAVIVRSGDRTWRKFGAYLVSSGLRSAASYDTMLNALGSPYGFPESEVIFFINSCGLQGEDARDFMLFLTFANQLHQQTTIKDTDTVANAVALVDLVNQLLNPKDSRSPQGKHNDMKFYPNIICMICREWVCSRSRRLHVGAHFNYRKYNCAQCGFSHSKEIFVRSHARKVHNSNDCVKQKNDPVLENKIETVCNDSIAMTRDVLSGQYNDDIYKSYRSMDAVRFCFLTFFVRDNQ</sequence>